<feature type="domain" description="SET" evidence="12">
    <location>
        <begin position="304"/>
        <end position="472"/>
    </location>
</feature>
<dbReference type="FunFam" id="3.30.160.60:FF:000262">
    <property type="entry name" value="PR domain zinc finger protein 1"/>
    <property type="match status" value="1"/>
</dbReference>
<evidence type="ECO:0000256" key="4">
    <source>
        <dbReference type="ARBA" id="ARBA00022771"/>
    </source>
</evidence>
<feature type="domain" description="C2H2-type" evidence="11">
    <location>
        <begin position="802"/>
        <end position="829"/>
    </location>
</feature>
<dbReference type="InterPro" id="IPR001214">
    <property type="entry name" value="SET_dom"/>
</dbReference>
<keyword evidence="2" id="KW-0479">Metal-binding</keyword>
<keyword evidence="14" id="KW-1185">Reference proteome</keyword>
<organism evidence="13 14">
    <name type="scientific">Steinernema hermaphroditum</name>
    <dbReference type="NCBI Taxonomy" id="289476"/>
    <lineage>
        <taxon>Eukaryota</taxon>
        <taxon>Metazoa</taxon>
        <taxon>Ecdysozoa</taxon>
        <taxon>Nematoda</taxon>
        <taxon>Chromadorea</taxon>
        <taxon>Rhabditida</taxon>
        <taxon>Tylenchina</taxon>
        <taxon>Panagrolaimomorpha</taxon>
        <taxon>Strongyloidoidea</taxon>
        <taxon>Steinernematidae</taxon>
        <taxon>Steinernema</taxon>
    </lineage>
</organism>
<dbReference type="GO" id="GO:2000026">
    <property type="term" value="P:regulation of multicellular organismal development"/>
    <property type="evidence" value="ECO:0007669"/>
    <property type="project" value="UniProtKB-ARBA"/>
</dbReference>
<evidence type="ECO:0000256" key="1">
    <source>
        <dbReference type="ARBA" id="ARBA00004123"/>
    </source>
</evidence>
<keyword evidence="7" id="KW-0804">Transcription</keyword>
<evidence type="ECO:0000259" key="11">
    <source>
        <dbReference type="PROSITE" id="PS50157"/>
    </source>
</evidence>
<dbReference type="FunFam" id="3.30.160.60:FF:001272">
    <property type="entry name" value="Zinc finger protein 683"/>
    <property type="match status" value="1"/>
</dbReference>
<dbReference type="Pfam" id="PF21549">
    <property type="entry name" value="PRDM2_PR"/>
    <property type="match status" value="1"/>
</dbReference>
<feature type="compositionally biased region" description="Low complexity" evidence="10">
    <location>
        <begin position="216"/>
        <end position="231"/>
    </location>
</feature>
<dbReference type="Proteomes" id="UP001175271">
    <property type="component" value="Unassembled WGS sequence"/>
</dbReference>
<dbReference type="PROSITE" id="PS50157">
    <property type="entry name" value="ZINC_FINGER_C2H2_2"/>
    <property type="match status" value="5"/>
</dbReference>
<dbReference type="GO" id="GO:0022603">
    <property type="term" value="P:regulation of anatomical structure morphogenesis"/>
    <property type="evidence" value="ECO:0007669"/>
    <property type="project" value="UniProtKB-ARBA"/>
</dbReference>
<dbReference type="InterPro" id="IPR036236">
    <property type="entry name" value="Znf_C2H2_sf"/>
</dbReference>
<gene>
    <name evidence="13" type="ORF">QR680_009748</name>
</gene>
<dbReference type="FunFam" id="3.30.160.60:FF:000446">
    <property type="entry name" value="Zinc finger protein"/>
    <property type="match status" value="1"/>
</dbReference>
<dbReference type="SMART" id="SM00317">
    <property type="entry name" value="SET"/>
    <property type="match status" value="1"/>
</dbReference>
<dbReference type="PANTHER" id="PTHR16515:SF59">
    <property type="entry name" value="PR DOMAIN ZINC FINGER PROTEIN 1"/>
    <property type="match status" value="1"/>
</dbReference>
<dbReference type="GO" id="GO:0008270">
    <property type="term" value="F:zinc ion binding"/>
    <property type="evidence" value="ECO:0007669"/>
    <property type="project" value="UniProtKB-KW"/>
</dbReference>
<dbReference type="GO" id="GO:0005634">
    <property type="term" value="C:nucleus"/>
    <property type="evidence" value="ECO:0007669"/>
    <property type="project" value="UniProtKB-SubCell"/>
</dbReference>
<evidence type="ECO:0000256" key="5">
    <source>
        <dbReference type="ARBA" id="ARBA00022833"/>
    </source>
</evidence>
<dbReference type="GO" id="GO:0005737">
    <property type="term" value="C:cytoplasm"/>
    <property type="evidence" value="ECO:0007669"/>
    <property type="project" value="TreeGrafter"/>
</dbReference>
<comment type="caution">
    <text evidence="13">The sequence shown here is derived from an EMBL/GenBank/DDBJ whole genome shotgun (WGS) entry which is preliminary data.</text>
</comment>
<evidence type="ECO:0000256" key="7">
    <source>
        <dbReference type="ARBA" id="ARBA00023163"/>
    </source>
</evidence>
<feature type="compositionally biased region" description="Low complexity" evidence="10">
    <location>
        <begin position="526"/>
        <end position="558"/>
    </location>
</feature>
<dbReference type="AlphaFoldDB" id="A0AA39MAB7"/>
<proteinExistence type="predicted"/>
<dbReference type="Pfam" id="PF00096">
    <property type="entry name" value="zf-C2H2"/>
    <property type="match status" value="4"/>
</dbReference>
<dbReference type="GO" id="GO:0000978">
    <property type="term" value="F:RNA polymerase II cis-regulatory region sequence-specific DNA binding"/>
    <property type="evidence" value="ECO:0007669"/>
    <property type="project" value="TreeGrafter"/>
</dbReference>
<dbReference type="GO" id="GO:0045165">
    <property type="term" value="P:cell fate commitment"/>
    <property type="evidence" value="ECO:0007669"/>
    <property type="project" value="TreeGrafter"/>
</dbReference>
<evidence type="ECO:0000256" key="9">
    <source>
        <dbReference type="PROSITE-ProRule" id="PRU00042"/>
    </source>
</evidence>
<dbReference type="GO" id="GO:0003700">
    <property type="term" value="F:DNA-binding transcription factor activity"/>
    <property type="evidence" value="ECO:0007669"/>
    <property type="project" value="TreeGrafter"/>
</dbReference>
<feature type="region of interest" description="Disordered" evidence="10">
    <location>
        <begin position="206"/>
        <end position="241"/>
    </location>
</feature>
<dbReference type="GO" id="GO:0000122">
    <property type="term" value="P:negative regulation of transcription by RNA polymerase II"/>
    <property type="evidence" value="ECO:0007669"/>
    <property type="project" value="UniProtKB-ARBA"/>
</dbReference>
<dbReference type="InterPro" id="IPR046341">
    <property type="entry name" value="SET_dom_sf"/>
</dbReference>
<feature type="domain" description="C2H2-type" evidence="11">
    <location>
        <begin position="774"/>
        <end position="801"/>
    </location>
</feature>
<evidence type="ECO:0000256" key="10">
    <source>
        <dbReference type="SAM" id="MobiDB-lite"/>
    </source>
</evidence>
<dbReference type="Gene3D" id="2.170.270.10">
    <property type="entry name" value="SET domain"/>
    <property type="match status" value="1"/>
</dbReference>
<comment type="subcellular location">
    <subcellularLocation>
        <location evidence="1">Nucleus</location>
    </subcellularLocation>
</comment>
<dbReference type="InterPro" id="IPR013087">
    <property type="entry name" value="Znf_C2H2_type"/>
</dbReference>
<dbReference type="FunFam" id="3.30.160.60:FF:000833">
    <property type="entry name" value="PR domain zinc finger protein"/>
    <property type="match status" value="1"/>
</dbReference>
<evidence type="ECO:0000259" key="12">
    <source>
        <dbReference type="PROSITE" id="PS50280"/>
    </source>
</evidence>
<sequence length="940" mass="99695">MLSSWLLQLQQNAFAFGGALDPLPSGERRGESRSSSSAPPPPLSTSQGFLMGEDRGEPGASAGATAFTPQPFAPSPFAAAPLDSWRSASASGPPNNGCSSATGSTSIIAPPRLLLSTTIADFAFFSAFPLCLLRVFFGAVAPGDLVDHRRLSGGCESLKQEALSHGGRFEFDAIYANVVFRAATYETAAAESITMTFAAGPRWNAPVTHASPSPGATAKSATATLTTTSSSNPPPPPALPQKAVSVMEVGLPPGTAVSGSSSSDWDWAGMNDKSISTILCVYHALDRPLMHQDPNNRAATSLPLNLSIRPSATNPKKMGIWTTDFIPRGSRFGPLIGEPRTPHPNEATVSPAEAVVPSGGGGAVDDSAHCLVPGGGGGATGGVSGGHSSAGSAPGKRAALNANEWKVFSSSGGRLIRLIDTADDRKSNWMKYVQPATSMDAQNLVACQIDNDIYFYSIKAIKPSTELLFWFSREYAQRLQCPLTCNLWDSAYLPREASVPSPLDSSRNCVDEALDFSLKKTRDEAPSPSSPVLSDDSSSSGSSATSPPLPTTVPSQSSAADEPQPPHRPNVIQNPLHRPVPTKQQITVPCPDPYSQPGIRLHSIFDYWRTMNLSSLPALSLPPQATHPPGPTGGLWVQPTMPQIAATPGTTIGPRPNVYGRPTTEPMPQFAATAAPSFVTGATPYATHLYAATAAVKGAESVTSMAAALKSPNIPISPFQKPMVKPEIVVDTPSNSSKAEGAKTRYRCGLCSKTFGQLSNLKVHQRTHTGERPFKCTVCHKEFTQLAHLQKHHLVHTGEKPHQCPVCQKRFSSTSNLKTHLRLHNGQKPYPCDLCGSKFTQYVHLKLHKRLHTNERPFSCTMCGKKYISPSGLRTHWKTTACKPVGSDLQAIEAMTTSELAAVGGTVSAPPTSGPLGSKEELFIRDEHCVTSTTPVTVSI</sequence>
<evidence type="ECO:0000256" key="6">
    <source>
        <dbReference type="ARBA" id="ARBA00023015"/>
    </source>
</evidence>
<feature type="region of interest" description="Disordered" evidence="10">
    <location>
        <begin position="520"/>
        <end position="593"/>
    </location>
</feature>
<evidence type="ECO:0000256" key="2">
    <source>
        <dbReference type="ARBA" id="ARBA00022723"/>
    </source>
</evidence>
<feature type="region of interest" description="Disordered" evidence="10">
    <location>
        <begin position="20"/>
        <end position="67"/>
    </location>
</feature>
<keyword evidence="3" id="KW-0677">Repeat</keyword>
<evidence type="ECO:0000256" key="3">
    <source>
        <dbReference type="ARBA" id="ARBA00022737"/>
    </source>
</evidence>
<accession>A0AA39MAB7</accession>
<feature type="domain" description="C2H2-type" evidence="11">
    <location>
        <begin position="858"/>
        <end position="879"/>
    </location>
</feature>
<feature type="domain" description="C2H2-type" evidence="11">
    <location>
        <begin position="746"/>
        <end position="773"/>
    </location>
</feature>
<dbReference type="InterPro" id="IPR050331">
    <property type="entry name" value="Zinc_finger"/>
</dbReference>
<keyword evidence="8" id="KW-0539">Nucleus</keyword>
<evidence type="ECO:0000313" key="13">
    <source>
        <dbReference type="EMBL" id="KAK0426513.1"/>
    </source>
</evidence>
<feature type="region of interest" description="Disordered" evidence="10">
    <location>
        <begin position="84"/>
        <end position="103"/>
    </location>
</feature>
<evidence type="ECO:0000256" key="8">
    <source>
        <dbReference type="ARBA" id="ARBA00023242"/>
    </source>
</evidence>
<keyword evidence="6" id="KW-0805">Transcription regulation</keyword>
<evidence type="ECO:0000313" key="14">
    <source>
        <dbReference type="Proteomes" id="UP001175271"/>
    </source>
</evidence>
<name>A0AA39MAB7_9BILA</name>
<keyword evidence="4 9" id="KW-0863">Zinc-finger</keyword>
<dbReference type="FunFam" id="3.30.160.60:FF:000744">
    <property type="entry name" value="zinc finger E-box-binding homeobox 1"/>
    <property type="match status" value="1"/>
</dbReference>
<dbReference type="PROSITE" id="PS00028">
    <property type="entry name" value="ZINC_FINGER_C2H2_1"/>
    <property type="match status" value="4"/>
</dbReference>
<evidence type="ECO:0008006" key="15">
    <source>
        <dbReference type="Google" id="ProtNLM"/>
    </source>
</evidence>
<feature type="domain" description="C2H2-type" evidence="11">
    <location>
        <begin position="830"/>
        <end position="857"/>
    </location>
</feature>
<feature type="compositionally biased region" description="Polar residues" evidence="10">
    <location>
        <begin position="86"/>
        <end position="103"/>
    </location>
</feature>
<dbReference type="EMBL" id="JAUCMV010000001">
    <property type="protein sequence ID" value="KAK0426513.1"/>
    <property type="molecule type" value="Genomic_DNA"/>
</dbReference>
<dbReference type="Gene3D" id="3.30.160.60">
    <property type="entry name" value="Classic Zinc Finger"/>
    <property type="match status" value="5"/>
</dbReference>
<dbReference type="SUPFAM" id="SSF57667">
    <property type="entry name" value="beta-beta-alpha zinc fingers"/>
    <property type="match status" value="3"/>
</dbReference>
<reference evidence="13" key="1">
    <citation type="submission" date="2023-06" db="EMBL/GenBank/DDBJ databases">
        <title>Genomic analysis of the entomopathogenic nematode Steinernema hermaphroditum.</title>
        <authorList>
            <person name="Schwarz E.M."/>
            <person name="Heppert J.K."/>
            <person name="Baniya A."/>
            <person name="Schwartz H.T."/>
            <person name="Tan C.-H."/>
            <person name="Antoshechkin I."/>
            <person name="Sternberg P.W."/>
            <person name="Goodrich-Blair H."/>
            <person name="Dillman A.R."/>
        </authorList>
    </citation>
    <scope>NUCLEOTIDE SEQUENCE</scope>
    <source>
        <strain evidence="13">PS9179</strain>
        <tissue evidence="13">Whole animal</tissue>
    </source>
</reference>
<protein>
    <recommendedName>
        <fullName evidence="15">PR domain zinc finger protein 1</fullName>
    </recommendedName>
</protein>
<dbReference type="PANTHER" id="PTHR16515">
    <property type="entry name" value="PR DOMAIN ZINC FINGER PROTEIN"/>
    <property type="match status" value="1"/>
</dbReference>
<dbReference type="SMART" id="SM00355">
    <property type="entry name" value="ZnF_C2H2"/>
    <property type="match status" value="5"/>
</dbReference>
<dbReference type="PROSITE" id="PS50280">
    <property type="entry name" value="SET"/>
    <property type="match status" value="1"/>
</dbReference>
<keyword evidence="5" id="KW-0862">Zinc</keyword>